<dbReference type="PROSITE" id="PS51186">
    <property type="entry name" value="GNAT"/>
    <property type="match status" value="1"/>
</dbReference>
<gene>
    <name evidence="2" type="ORF">GCM10010992_24030</name>
</gene>
<organism evidence="2 3">
    <name type="scientific">Cloacibacterium rupense</name>
    <dbReference type="NCBI Taxonomy" id="517423"/>
    <lineage>
        <taxon>Bacteria</taxon>
        <taxon>Pseudomonadati</taxon>
        <taxon>Bacteroidota</taxon>
        <taxon>Flavobacteriia</taxon>
        <taxon>Flavobacteriales</taxon>
        <taxon>Weeksellaceae</taxon>
    </lineage>
</organism>
<name>A0ABQ2NMG2_9FLAO</name>
<dbReference type="Proteomes" id="UP000620064">
    <property type="component" value="Unassembled WGS sequence"/>
</dbReference>
<dbReference type="CDD" id="cd04301">
    <property type="entry name" value="NAT_SF"/>
    <property type="match status" value="1"/>
</dbReference>
<dbReference type="InterPro" id="IPR000182">
    <property type="entry name" value="GNAT_dom"/>
</dbReference>
<keyword evidence="3" id="KW-1185">Reference proteome</keyword>
<dbReference type="SUPFAM" id="SSF55729">
    <property type="entry name" value="Acyl-CoA N-acyltransferases (Nat)"/>
    <property type="match status" value="1"/>
</dbReference>
<proteinExistence type="predicted"/>
<sequence length="179" mass="20796">MFFKEIILETINQFYFRKAQISEAEVIWKILQQAIERRRKDGSNQWQDGYPNQEVVKTDISLGKGYVLEFEGKIAAYAALVFNDEPAYDEIEGDWLTHGDYLVVHRVAVSDEYLGKGIAVGLFKILENFARAHQVYSIKVDTNFDNLAMLHILEKLHYQYCGEVYFRGSARKAFEKVLQ</sequence>
<protein>
    <submittedName>
        <fullName evidence="2">N-acetyltransferase</fullName>
    </submittedName>
</protein>
<reference evidence="3" key="1">
    <citation type="journal article" date="2019" name="Int. J. Syst. Evol. Microbiol.">
        <title>The Global Catalogue of Microorganisms (GCM) 10K type strain sequencing project: providing services to taxonomists for standard genome sequencing and annotation.</title>
        <authorList>
            <consortium name="The Broad Institute Genomics Platform"/>
            <consortium name="The Broad Institute Genome Sequencing Center for Infectious Disease"/>
            <person name="Wu L."/>
            <person name="Ma J."/>
        </authorList>
    </citation>
    <scope>NUCLEOTIDE SEQUENCE [LARGE SCALE GENOMIC DNA]</scope>
    <source>
        <strain evidence="3">CGMCC 1.7656</strain>
    </source>
</reference>
<feature type="domain" description="N-acetyltransferase" evidence="1">
    <location>
        <begin position="14"/>
        <end position="179"/>
    </location>
</feature>
<dbReference type="Pfam" id="PF00583">
    <property type="entry name" value="Acetyltransf_1"/>
    <property type="match status" value="1"/>
</dbReference>
<evidence type="ECO:0000259" key="1">
    <source>
        <dbReference type="PROSITE" id="PS51186"/>
    </source>
</evidence>
<dbReference type="EMBL" id="BMLV01000006">
    <property type="protein sequence ID" value="GGP05910.1"/>
    <property type="molecule type" value="Genomic_DNA"/>
</dbReference>
<comment type="caution">
    <text evidence="2">The sequence shown here is derived from an EMBL/GenBank/DDBJ whole genome shotgun (WGS) entry which is preliminary data.</text>
</comment>
<evidence type="ECO:0000313" key="2">
    <source>
        <dbReference type="EMBL" id="GGP05910.1"/>
    </source>
</evidence>
<accession>A0ABQ2NMG2</accession>
<dbReference type="Gene3D" id="3.40.630.30">
    <property type="match status" value="1"/>
</dbReference>
<evidence type="ECO:0000313" key="3">
    <source>
        <dbReference type="Proteomes" id="UP000620064"/>
    </source>
</evidence>
<dbReference type="InterPro" id="IPR016181">
    <property type="entry name" value="Acyl_CoA_acyltransferase"/>
</dbReference>